<name>A0A8J8NG82_HALGN</name>
<evidence type="ECO:0000313" key="1">
    <source>
        <dbReference type="EMBL" id="TNV74752.1"/>
    </source>
</evidence>
<evidence type="ECO:0000313" key="2">
    <source>
        <dbReference type="Proteomes" id="UP000785679"/>
    </source>
</evidence>
<protein>
    <submittedName>
        <fullName evidence="1">Uncharacterized protein</fullName>
    </submittedName>
</protein>
<organism evidence="1 2">
    <name type="scientific">Halteria grandinella</name>
    <dbReference type="NCBI Taxonomy" id="5974"/>
    <lineage>
        <taxon>Eukaryota</taxon>
        <taxon>Sar</taxon>
        <taxon>Alveolata</taxon>
        <taxon>Ciliophora</taxon>
        <taxon>Intramacronucleata</taxon>
        <taxon>Spirotrichea</taxon>
        <taxon>Stichotrichia</taxon>
        <taxon>Sporadotrichida</taxon>
        <taxon>Halteriidae</taxon>
        <taxon>Halteria</taxon>
    </lineage>
</organism>
<gene>
    <name evidence="1" type="ORF">FGO68_gene17599</name>
</gene>
<dbReference type="EMBL" id="RRYP01016665">
    <property type="protein sequence ID" value="TNV74752.1"/>
    <property type="molecule type" value="Genomic_DNA"/>
</dbReference>
<reference evidence="1" key="1">
    <citation type="submission" date="2019-06" db="EMBL/GenBank/DDBJ databases">
        <authorList>
            <person name="Zheng W."/>
        </authorList>
    </citation>
    <scope>NUCLEOTIDE SEQUENCE</scope>
    <source>
        <strain evidence="1">QDHG01</strain>
    </source>
</reference>
<sequence length="71" mass="7948">MMDIPKLSCFISTIARVGTDLDMVSQTFELTLHQASMQNWLPTLASKQIPLQVIWISIASSWTPCDPILTL</sequence>
<proteinExistence type="predicted"/>
<accession>A0A8J8NG82</accession>
<dbReference type="Proteomes" id="UP000785679">
    <property type="component" value="Unassembled WGS sequence"/>
</dbReference>
<dbReference type="AlphaFoldDB" id="A0A8J8NG82"/>
<keyword evidence="2" id="KW-1185">Reference proteome</keyword>
<comment type="caution">
    <text evidence="1">The sequence shown here is derived from an EMBL/GenBank/DDBJ whole genome shotgun (WGS) entry which is preliminary data.</text>
</comment>